<dbReference type="OrthoDB" id="298344at2759"/>
<organism evidence="1 2">
    <name type="scientific">Capsicum baccatum</name>
    <name type="common">Peruvian pepper</name>
    <dbReference type="NCBI Taxonomy" id="33114"/>
    <lineage>
        <taxon>Eukaryota</taxon>
        <taxon>Viridiplantae</taxon>
        <taxon>Streptophyta</taxon>
        <taxon>Embryophyta</taxon>
        <taxon>Tracheophyta</taxon>
        <taxon>Spermatophyta</taxon>
        <taxon>Magnoliopsida</taxon>
        <taxon>eudicotyledons</taxon>
        <taxon>Gunneridae</taxon>
        <taxon>Pentapetalae</taxon>
        <taxon>asterids</taxon>
        <taxon>lamiids</taxon>
        <taxon>Solanales</taxon>
        <taxon>Solanaceae</taxon>
        <taxon>Solanoideae</taxon>
        <taxon>Capsiceae</taxon>
        <taxon>Capsicum</taxon>
    </lineage>
</organism>
<name>A0A2G2X2B3_CAPBA</name>
<proteinExistence type="predicted"/>
<sequence length="97" mass="10840">MYLKLTRTQTEFALFAEEFATAACADKQKIAGLGYKPVTHYLIQTHRSTVNTENISAPVSVKRSLPFSDAEGTMVMTTQTEVKPMEYDTKDSNYLAP</sequence>
<evidence type="ECO:0000313" key="2">
    <source>
        <dbReference type="Proteomes" id="UP000224567"/>
    </source>
</evidence>
<comment type="caution">
    <text evidence="1">The sequence shown here is derived from an EMBL/GenBank/DDBJ whole genome shotgun (WGS) entry which is preliminary data.</text>
</comment>
<dbReference type="Proteomes" id="UP000224567">
    <property type="component" value="Unassembled WGS sequence"/>
</dbReference>
<keyword evidence="2" id="KW-1185">Reference proteome</keyword>
<protein>
    <submittedName>
        <fullName evidence="1">Uncharacterized protein</fullName>
    </submittedName>
</protein>
<accession>A0A2G2X2B3</accession>
<dbReference type="AlphaFoldDB" id="A0A2G2X2B3"/>
<dbReference type="STRING" id="33114.A0A2G2X2B3"/>
<reference evidence="1 2" key="1">
    <citation type="journal article" date="2017" name="Genome Biol.">
        <title>New reference genome sequences of hot pepper reveal the massive evolution of plant disease-resistance genes by retroduplication.</title>
        <authorList>
            <person name="Kim S."/>
            <person name="Park J."/>
            <person name="Yeom S.I."/>
            <person name="Kim Y.M."/>
            <person name="Seo E."/>
            <person name="Kim K.T."/>
            <person name="Kim M.S."/>
            <person name="Lee J.M."/>
            <person name="Cheong K."/>
            <person name="Shin H.S."/>
            <person name="Kim S.B."/>
            <person name="Han K."/>
            <person name="Lee J."/>
            <person name="Park M."/>
            <person name="Lee H.A."/>
            <person name="Lee H.Y."/>
            <person name="Lee Y."/>
            <person name="Oh S."/>
            <person name="Lee J.H."/>
            <person name="Choi E."/>
            <person name="Choi E."/>
            <person name="Lee S.E."/>
            <person name="Jeon J."/>
            <person name="Kim H."/>
            <person name="Choi G."/>
            <person name="Song H."/>
            <person name="Lee J."/>
            <person name="Lee S.C."/>
            <person name="Kwon J.K."/>
            <person name="Lee H.Y."/>
            <person name="Koo N."/>
            <person name="Hong Y."/>
            <person name="Kim R.W."/>
            <person name="Kang W.H."/>
            <person name="Huh J.H."/>
            <person name="Kang B.C."/>
            <person name="Yang T.J."/>
            <person name="Lee Y.H."/>
            <person name="Bennetzen J.L."/>
            <person name="Choi D."/>
        </authorList>
    </citation>
    <scope>NUCLEOTIDE SEQUENCE [LARGE SCALE GENOMIC DNA]</scope>
    <source>
        <strain evidence="2">cv. PBC81</strain>
    </source>
</reference>
<reference evidence="2" key="2">
    <citation type="journal article" date="2017" name="J. Anim. Genet.">
        <title>Multiple reference genome sequences of hot pepper reveal the massive evolution of plant disease resistance genes by retroduplication.</title>
        <authorList>
            <person name="Kim S."/>
            <person name="Park J."/>
            <person name="Yeom S.-I."/>
            <person name="Kim Y.-M."/>
            <person name="Seo E."/>
            <person name="Kim K.-T."/>
            <person name="Kim M.-S."/>
            <person name="Lee J.M."/>
            <person name="Cheong K."/>
            <person name="Shin H.-S."/>
            <person name="Kim S.-B."/>
            <person name="Han K."/>
            <person name="Lee J."/>
            <person name="Park M."/>
            <person name="Lee H.-A."/>
            <person name="Lee H.-Y."/>
            <person name="Lee Y."/>
            <person name="Oh S."/>
            <person name="Lee J.H."/>
            <person name="Choi E."/>
            <person name="Choi E."/>
            <person name="Lee S.E."/>
            <person name="Jeon J."/>
            <person name="Kim H."/>
            <person name="Choi G."/>
            <person name="Song H."/>
            <person name="Lee J."/>
            <person name="Lee S.-C."/>
            <person name="Kwon J.-K."/>
            <person name="Lee H.-Y."/>
            <person name="Koo N."/>
            <person name="Hong Y."/>
            <person name="Kim R.W."/>
            <person name="Kang W.-H."/>
            <person name="Huh J.H."/>
            <person name="Kang B.-C."/>
            <person name="Yang T.-J."/>
            <person name="Lee Y.-H."/>
            <person name="Bennetzen J.L."/>
            <person name="Choi D."/>
        </authorList>
    </citation>
    <scope>NUCLEOTIDE SEQUENCE [LARGE SCALE GENOMIC DNA]</scope>
    <source>
        <strain evidence="2">cv. PBC81</strain>
    </source>
</reference>
<dbReference type="EMBL" id="MLFT02000003">
    <property type="protein sequence ID" value="PHT51569.1"/>
    <property type="molecule type" value="Genomic_DNA"/>
</dbReference>
<gene>
    <name evidence="1" type="ORF">CQW23_06031</name>
</gene>
<evidence type="ECO:0000313" key="1">
    <source>
        <dbReference type="EMBL" id="PHT51569.1"/>
    </source>
</evidence>